<dbReference type="PATRIC" id="fig|167539.5.peg.245"/>
<proteinExistence type="predicted"/>
<dbReference type="EMBL" id="AE017126">
    <property type="protein sequence ID" value="AAP99283.1"/>
    <property type="molecule type" value="Genomic_DNA"/>
</dbReference>
<dbReference type="STRING" id="167539.Pro_0237"/>
<reference evidence="2 3" key="1">
    <citation type="journal article" date="2003" name="Proc. Natl. Acad. Sci. U.S.A.">
        <title>Genome sequence of the cyanobacterium Prochlorococcus marinus SS120, a nearly minimal oxyphototrophic genome.</title>
        <authorList>
            <person name="Dufresne A."/>
            <person name="Salanoubat M."/>
            <person name="Partensky F."/>
            <person name="Artiguenave F."/>
            <person name="Axmann I.M."/>
            <person name="Barbe V."/>
            <person name="Duprat S."/>
            <person name="Galperin M.Y."/>
            <person name="Koonin E.V."/>
            <person name="Le Gall F."/>
            <person name="Makarova K.S."/>
            <person name="Ostrowski M."/>
            <person name="Oztas S."/>
            <person name="Robert C."/>
            <person name="Rogozin I.B."/>
            <person name="Scanlan D.J."/>
            <person name="Tandeau de Marsac N."/>
            <person name="Weissenbach J."/>
            <person name="Wincker P."/>
            <person name="Wolf Y.I."/>
            <person name="Hess W.R."/>
        </authorList>
    </citation>
    <scope>NUCLEOTIDE SEQUENCE [LARGE SCALE GENOMIC DNA]</scope>
    <source>
        <strain evidence="3">SARG / CCMP1375 / SS120</strain>
    </source>
</reference>
<dbReference type="AlphaFoldDB" id="Q7VDX8"/>
<dbReference type="EnsemblBacteria" id="AAP99283">
    <property type="protein sequence ID" value="AAP99283"/>
    <property type="gene ID" value="Pro_0237"/>
</dbReference>
<dbReference type="OrthoDB" id="541423at2"/>
<evidence type="ECO:0000313" key="3">
    <source>
        <dbReference type="Proteomes" id="UP000001420"/>
    </source>
</evidence>
<dbReference type="RefSeq" id="WP_011124392.1">
    <property type="nucleotide sequence ID" value="NC_005042.1"/>
</dbReference>
<protein>
    <submittedName>
        <fullName evidence="2">Uncharacterized protein</fullName>
    </submittedName>
</protein>
<dbReference type="Proteomes" id="UP000001420">
    <property type="component" value="Chromosome"/>
</dbReference>
<name>Q7VDX8_PROMA</name>
<dbReference type="eggNOG" id="ENOG503441W">
    <property type="taxonomic scope" value="Bacteria"/>
</dbReference>
<sequence>MPTSETILRATFNRLKARLGSGFMASVSKAAIFMQEAPDRFKEEWDLLQKEISSEADRLDNDEDIDNEEIPFPQDNSVTSQNRVDKLRAKVAKLTKKIEEIN</sequence>
<evidence type="ECO:0000256" key="1">
    <source>
        <dbReference type="SAM" id="MobiDB-lite"/>
    </source>
</evidence>
<keyword evidence="3" id="KW-1185">Reference proteome</keyword>
<dbReference type="HOGENOM" id="CLU_177006_0_0_3"/>
<feature type="compositionally biased region" description="Acidic residues" evidence="1">
    <location>
        <begin position="60"/>
        <end position="69"/>
    </location>
</feature>
<gene>
    <name evidence="2" type="ordered locus">Pro_0237</name>
</gene>
<evidence type="ECO:0000313" key="2">
    <source>
        <dbReference type="EMBL" id="AAP99283.1"/>
    </source>
</evidence>
<accession>Q7VDX8</accession>
<feature type="region of interest" description="Disordered" evidence="1">
    <location>
        <begin position="56"/>
        <end position="81"/>
    </location>
</feature>
<dbReference type="KEGG" id="pma:Pro_0237"/>
<organism evidence="2 3">
    <name type="scientific">Prochlorococcus marinus (strain SARG / CCMP1375 / SS120)</name>
    <dbReference type="NCBI Taxonomy" id="167539"/>
    <lineage>
        <taxon>Bacteria</taxon>
        <taxon>Bacillati</taxon>
        <taxon>Cyanobacteriota</taxon>
        <taxon>Cyanophyceae</taxon>
        <taxon>Synechococcales</taxon>
        <taxon>Prochlorococcaceae</taxon>
        <taxon>Prochlorococcus</taxon>
    </lineage>
</organism>